<accession>A0A315W6X8</accession>
<comment type="caution">
    <text evidence="1">The sequence shown here is derived from an EMBL/GenBank/DDBJ whole genome shotgun (WGS) entry which is preliminary data.</text>
</comment>
<proteinExistence type="predicted"/>
<dbReference type="EMBL" id="NHOQ01000293">
    <property type="protein sequence ID" value="PWA31121.1"/>
    <property type="molecule type" value="Genomic_DNA"/>
</dbReference>
<sequence>ILLELTAGLSDVNFITPSNLKIHSSRPWLREIPHSLGGAIKSTALQRLLDLQTDFSPLTGRNK</sequence>
<reference evidence="1 2" key="1">
    <citation type="journal article" date="2018" name="G3 (Bethesda)">
        <title>A High-Quality Reference Genome for the Invasive Mosquitofish Gambusia affinis Using a Chicago Library.</title>
        <authorList>
            <person name="Hoffberg S.L."/>
            <person name="Troendle N.J."/>
            <person name="Glenn T.C."/>
            <person name="Mahmud O."/>
            <person name="Louha S."/>
            <person name="Chalopin D."/>
            <person name="Bennetzen J.L."/>
            <person name="Mauricio R."/>
        </authorList>
    </citation>
    <scope>NUCLEOTIDE SEQUENCE [LARGE SCALE GENOMIC DNA]</scope>
    <source>
        <strain evidence="1">NE01/NJP1002.9</strain>
        <tissue evidence="1">Muscle</tissue>
    </source>
</reference>
<feature type="non-terminal residue" evidence="1">
    <location>
        <position position="1"/>
    </location>
</feature>
<dbReference type="Proteomes" id="UP000250572">
    <property type="component" value="Unassembled WGS sequence"/>
</dbReference>
<organism evidence="1 2">
    <name type="scientific">Gambusia affinis</name>
    <name type="common">Western mosquitofish</name>
    <name type="synonym">Heterandria affinis</name>
    <dbReference type="NCBI Taxonomy" id="33528"/>
    <lineage>
        <taxon>Eukaryota</taxon>
        <taxon>Metazoa</taxon>
        <taxon>Chordata</taxon>
        <taxon>Craniata</taxon>
        <taxon>Vertebrata</taxon>
        <taxon>Euteleostomi</taxon>
        <taxon>Actinopterygii</taxon>
        <taxon>Neopterygii</taxon>
        <taxon>Teleostei</taxon>
        <taxon>Neoteleostei</taxon>
        <taxon>Acanthomorphata</taxon>
        <taxon>Ovalentaria</taxon>
        <taxon>Atherinomorphae</taxon>
        <taxon>Cyprinodontiformes</taxon>
        <taxon>Poeciliidae</taxon>
        <taxon>Poeciliinae</taxon>
        <taxon>Gambusia</taxon>
    </lineage>
</organism>
<keyword evidence="2" id="KW-1185">Reference proteome</keyword>
<evidence type="ECO:0000313" key="1">
    <source>
        <dbReference type="EMBL" id="PWA31121.1"/>
    </source>
</evidence>
<dbReference type="AlphaFoldDB" id="A0A315W6X8"/>
<protein>
    <submittedName>
        <fullName evidence="1">Uncharacterized protein</fullName>
    </submittedName>
</protein>
<evidence type="ECO:0000313" key="2">
    <source>
        <dbReference type="Proteomes" id="UP000250572"/>
    </source>
</evidence>
<gene>
    <name evidence="1" type="ORF">CCH79_00002725</name>
</gene>
<name>A0A315W6X8_GAMAF</name>